<dbReference type="EC" id="7.6.2.2" evidence="2"/>
<dbReference type="GO" id="GO:0016887">
    <property type="term" value="F:ATP hydrolysis activity"/>
    <property type="evidence" value="ECO:0007669"/>
    <property type="project" value="InterPro"/>
</dbReference>
<evidence type="ECO:0000256" key="1">
    <source>
        <dbReference type="ARBA" id="ARBA00004413"/>
    </source>
</evidence>
<dbReference type="InterPro" id="IPR027417">
    <property type="entry name" value="P-loop_NTPase"/>
</dbReference>
<dbReference type="GO" id="GO:1900753">
    <property type="term" value="P:doxorubicin transport"/>
    <property type="evidence" value="ECO:0007669"/>
    <property type="project" value="InterPro"/>
</dbReference>
<sequence>MNGNDLAIRAEGLTKRFGSTEALRGLDLHAEAGTVLAVLGPNGAGKTTAVRILTTLLKPDSGCAEIAGFDVVRDAAKLRAHIGLTGQYAAVDEHLTGRENLELIGRLYHLGRRDAQRRAAWLLERFDLTDAAGRLVKTYSGGMRRRLDLAASLVMAPPVLILDEPTTGLDPRSRLAVWEVVEELVTAGTTVLLTTQYLEEADRLATRIAVVDGGRVIAEGTSDELKARVGGERLEITLEAGDDTSKAAEVLAAHGHGEIHLARARNSLSVPVSDGARRLAEIVRDLDAAGVHVVDFGVRRPTLDDVFLTLTGHTTAGETEEDEGREAA</sequence>
<keyword evidence="7" id="KW-1278">Translocase</keyword>
<reference evidence="12 13" key="1">
    <citation type="submission" date="2015-02" db="EMBL/GenBank/DDBJ databases">
        <title>Physiological reanalysis, assessment of diazotrophy, and genome sequences of multiple isolates of Streptomyces thermoautotrophicus.</title>
        <authorList>
            <person name="MacKellar D.C."/>
            <person name="Lieber L."/>
            <person name="Norman J."/>
            <person name="Bolger A."/>
            <person name="Tobin C."/>
            <person name="Murray J.W."/>
            <person name="Prell J."/>
        </authorList>
    </citation>
    <scope>NUCLEOTIDE SEQUENCE [LARGE SCALE GENOMIC DNA]</scope>
    <source>
        <strain evidence="12 13">UBT1</strain>
    </source>
</reference>
<keyword evidence="8" id="KW-0472">Membrane</keyword>
<protein>
    <recommendedName>
        <fullName evidence="2">ABC-type xenobiotic transporter</fullName>
        <ecNumber evidence="2">7.6.2.2</ecNumber>
    </recommendedName>
</protein>
<dbReference type="Pfam" id="PF13732">
    <property type="entry name" value="DrrA1-3_C"/>
    <property type="match status" value="1"/>
</dbReference>
<dbReference type="SMART" id="SM00382">
    <property type="entry name" value="AAA"/>
    <property type="match status" value="1"/>
</dbReference>
<dbReference type="Proteomes" id="UP000070659">
    <property type="component" value="Unassembled WGS sequence"/>
</dbReference>
<evidence type="ECO:0000259" key="11">
    <source>
        <dbReference type="PROSITE" id="PS50893"/>
    </source>
</evidence>
<gene>
    <name evidence="12" type="ORF">TH66_05495</name>
</gene>
<comment type="caution">
    <text evidence="12">The sequence shown here is derived from an EMBL/GenBank/DDBJ whole genome shotgun (WGS) entry which is preliminary data.</text>
</comment>
<dbReference type="GO" id="GO:0005886">
    <property type="term" value="C:plasma membrane"/>
    <property type="evidence" value="ECO:0007669"/>
    <property type="project" value="UniProtKB-SubCell"/>
</dbReference>
<accession>A0A132N3Y7</accession>
<evidence type="ECO:0000256" key="2">
    <source>
        <dbReference type="ARBA" id="ARBA00012191"/>
    </source>
</evidence>
<dbReference type="GO" id="GO:0005524">
    <property type="term" value="F:ATP binding"/>
    <property type="evidence" value="ECO:0007669"/>
    <property type="project" value="UniProtKB-KW"/>
</dbReference>
<evidence type="ECO:0000256" key="9">
    <source>
        <dbReference type="ARBA" id="ARBA00023251"/>
    </source>
</evidence>
<evidence type="ECO:0000313" key="13">
    <source>
        <dbReference type="Proteomes" id="UP000070659"/>
    </source>
</evidence>
<evidence type="ECO:0000313" key="12">
    <source>
        <dbReference type="EMBL" id="KWX04670.1"/>
    </source>
</evidence>
<evidence type="ECO:0000256" key="8">
    <source>
        <dbReference type="ARBA" id="ARBA00023136"/>
    </source>
</evidence>
<organism evidence="12 13">
    <name type="scientific">Carbonactinospora thermoautotrophica</name>
    <dbReference type="NCBI Taxonomy" id="1469144"/>
    <lineage>
        <taxon>Bacteria</taxon>
        <taxon>Bacillati</taxon>
        <taxon>Actinomycetota</taxon>
        <taxon>Actinomycetes</taxon>
        <taxon>Kitasatosporales</taxon>
        <taxon>Carbonactinosporaceae</taxon>
        <taxon>Carbonactinospora</taxon>
    </lineage>
</organism>
<proteinExistence type="inferred from homology"/>
<evidence type="ECO:0000256" key="4">
    <source>
        <dbReference type="ARBA" id="ARBA00022475"/>
    </source>
</evidence>
<comment type="subcellular location">
    <subcellularLocation>
        <location evidence="1">Cell membrane</location>
        <topology evidence="1">Peripheral membrane protein</topology>
        <orientation evidence="1">Cytoplasmic side</orientation>
    </subcellularLocation>
</comment>
<evidence type="ECO:0000256" key="3">
    <source>
        <dbReference type="ARBA" id="ARBA00022448"/>
    </source>
</evidence>
<keyword evidence="4" id="KW-1003">Cell membrane</keyword>
<evidence type="ECO:0000256" key="5">
    <source>
        <dbReference type="ARBA" id="ARBA00022741"/>
    </source>
</evidence>
<dbReference type="Pfam" id="PF00005">
    <property type="entry name" value="ABC_tran"/>
    <property type="match status" value="1"/>
</dbReference>
<dbReference type="InterPro" id="IPR017871">
    <property type="entry name" value="ABC_transporter-like_CS"/>
</dbReference>
<evidence type="ECO:0000256" key="10">
    <source>
        <dbReference type="ARBA" id="ARBA00049985"/>
    </source>
</evidence>
<keyword evidence="3" id="KW-0813">Transport</keyword>
<dbReference type="RefSeq" id="WP_067068889.1">
    <property type="nucleotide sequence ID" value="NZ_JYIJ01000014.1"/>
</dbReference>
<dbReference type="GO" id="GO:0046677">
    <property type="term" value="P:response to antibiotic"/>
    <property type="evidence" value="ECO:0007669"/>
    <property type="project" value="UniProtKB-KW"/>
</dbReference>
<dbReference type="InterPro" id="IPR003593">
    <property type="entry name" value="AAA+_ATPase"/>
</dbReference>
<dbReference type="PANTHER" id="PTHR42711">
    <property type="entry name" value="ABC TRANSPORTER ATP-BINDING PROTEIN"/>
    <property type="match status" value="1"/>
</dbReference>
<dbReference type="InterPro" id="IPR003439">
    <property type="entry name" value="ABC_transporter-like_ATP-bd"/>
</dbReference>
<dbReference type="InterPro" id="IPR005894">
    <property type="entry name" value="DrrA"/>
</dbReference>
<dbReference type="FunFam" id="3.40.50.300:FF:000589">
    <property type="entry name" value="ABC transporter, ATP-binding subunit"/>
    <property type="match status" value="1"/>
</dbReference>
<keyword evidence="9" id="KW-0046">Antibiotic resistance</keyword>
<dbReference type="PANTHER" id="PTHR42711:SF19">
    <property type="entry name" value="DOXORUBICIN RESISTANCE ATP-BINDING PROTEIN DRRA"/>
    <property type="match status" value="1"/>
</dbReference>
<dbReference type="GO" id="GO:0008559">
    <property type="term" value="F:ABC-type xenobiotic transporter activity"/>
    <property type="evidence" value="ECO:0007669"/>
    <property type="project" value="UniProtKB-EC"/>
</dbReference>
<dbReference type="PROSITE" id="PS50893">
    <property type="entry name" value="ABC_TRANSPORTER_2"/>
    <property type="match status" value="1"/>
</dbReference>
<dbReference type="InterPro" id="IPR025302">
    <property type="entry name" value="DrrA1/2-like_C"/>
</dbReference>
<keyword evidence="5" id="KW-0547">Nucleotide-binding</keyword>
<dbReference type="AlphaFoldDB" id="A0A132N3Y7"/>
<dbReference type="EMBL" id="JYIJ01000014">
    <property type="protein sequence ID" value="KWX04670.1"/>
    <property type="molecule type" value="Genomic_DNA"/>
</dbReference>
<name>A0A132N3Y7_9ACTN</name>
<dbReference type="NCBIfam" id="TIGR01188">
    <property type="entry name" value="drrA"/>
    <property type="match status" value="1"/>
</dbReference>
<dbReference type="SUPFAM" id="SSF52540">
    <property type="entry name" value="P-loop containing nucleoside triphosphate hydrolases"/>
    <property type="match status" value="1"/>
</dbReference>
<dbReference type="InterPro" id="IPR050763">
    <property type="entry name" value="ABC_transporter_ATP-binding"/>
</dbReference>
<feature type="domain" description="ABC transporter" evidence="11">
    <location>
        <begin position="8"/>
        <end position="238"/>
    </location>
</feature>
<dbReference type="PATRIC" id="fig|1469144.8.peg.4095"/>
<dbReference type="GO" id="GO:0043215">
    <property type="term" value="P:daunorubicin transport"/>
    <property type="evidence" value="ECO:0007669"/>
    <property type="project" value="InterPro"/>
</dbReference>
<evidence type="ECO:0000256" key="7">
    <source>
        <dbReference type="ARBA" id="ARBA00022967"/>
    </source>
</evidence>
<evidence type="ECO:0000256" key="6">
    <source>
        <dbReference type="ARBA" id="ARBA00022840"/>
    </source>
</evidence>
<dbReference type="PROSITE" id="PS00211">
    <property type="entry name" value="ABC_TRANSPORTER_1"/>
    <property type="match status" value="1"/>
</dbReference>
<dbReference type="Gene3D" id="3.40.50.300">
    <property type="entry name" value="P-loop containing nucleotide triphosphate hydrolases"/>
    <property type="match status" value="1"/>
</dbReference>
<keyword evidence="6" id="KW-0067">ATP-binding</keyword>
<comment type="similarity">
    <text evidence="10">Belongs to the ABC transporter superfamily. Drug exporter-1 (DrugE1) (TC 3.A.1.105) family.</text>
</comment>